<feature type="non-terminal residue" evidence="1">
    <location>
        <position position="1"/>
    </location>
</feature>
<reference evidence="1" key="1">
    <citation type="journal article" date="2020" name="Stud. Mycol.">
        <title>101 Dothideomycetes genomes: a test case for predicting lifestyles and emergence of pathogens.</title>
        <authorList>
            <person name="Haridas S."/>
            <person name="Albert R."/>
            <person name="Binder M."/>
            <person name="Bloem J."/>
            <person name="Labutti K."/>
            <person name="Salamov A."/>
            <person name="Andreopoulos B."/>
            <person name="Baker S."/>
            <person name="Barry K."/>
            <person name="Bills G."/>
            <person name="Bluhm B."/>
            <person name="Cannon C."/>
            <person name="Castanera R."/>
            <person name="Culley D."/>
            <person name="Daum C."/>
            <person name="Ezra D."/>
            <person name="Gonzalez J."/>
            <person name="Henrissat B."/>
            <person name="Kuo A."/>
            <person name="Liang C."/>
            <person name="Lipzen A."/>
            <person name="Lutzoni F."/>
            <person name="Magnuson J."/>
            <person name="Mondo S."/>
            <person name="Nolan M."/>
            <person name="Ohm R."/>
            <person name="Pangilinan J."/>
            <person name="Park H.-J."/>
            <person name="Ramirez L."/>
            <person name="Alfaro M."/>
            <person name="Sun H."/>
            <person name="Tritt A."/>
            <person name="Yoshinaga Y."/>
            <person name="Zwiers L.-H."/>
            <person name="Turgeon B."/>
            <person name="Goodwin S."/>
            <person name="Spatafora J."/>
            <person name="Crous P."/>
            <person name="Grigoriev I."/>
        </authorList>
    </citation>
    <scope>NUCLEOTIDE SEQUENCE</scope>
    <source>
        <strain evidence="1">CBS 107.79</strain>
    </source>
</reference>
<keyword evidence="2" id="KW-1185">Reference proteome</keyword>
<feature type="non-terminal residue" evidence="1">
    <location>
        <position position="288"/>
    </location>
</feature>
<sequence length="288" mass="29521">HTRTIFQFPKPTWLENIAATRTGHLLVGVLGKPSGPAELHIVDPSTPNTTATLLATFQAADSVFGISEYAPDHFAVAAGNYSPSGGGSTPGSYAVWSVNVGAYLEGTWDAPRVRKIADVPGAQIINGVAALSEKAVLLADSLAGTILRLDIATGKTVTVVEDKSTRFAAPLGVNGLKVSHATAPPKIFYTNSALNATFSAHVDARTGRLVGAVEKVGDVGTPDDLTVADDGAAFVARPYAGTVERVRAGEAAVVVAGSEGSEVVQGATSLALGRGWADRGVVYLGTMG</sequence>
<evidence type="ECO:0008006" key="3">
    <source>
        <dbReference type="Google" id="ProtNLM"/>
    </source>
</evidence>
<accession>A0A6A5VKM8</accession>
<organism evidence="1 2">
    <name type="scientific">Bimuria novae-zelandiae CBS 107.79</name>
    <dbReference type="NCBI Taxonomy" id="1447943"/>
    <lineage>
        <taxon>Eukaryota</taxon>
        <taxon>Fungi</taxon>
        <taxon>Dikarya</taxon>
        <taxon>Ascomycota</taxon>
        <taxon>Pezizomycotina</taxon>
        <taxon>Dothideomycetes</taxon>
        <taxon>Pleosporomycetidae</taxon>
        <taxon>Pleosporales</taxon>
        <taxon>Massarineae</taxon>
        <taxon>Didymosphaeriaceae</taxon>
        <taxon>Bimuria</taxon>
    </lineage>
</organism>
<dbReference type="SUPFAM" id="SSF63829">
    <property type="entry name" value="Calcium-dependent phosphotriesterase"/>
    <property type="match status" value="1"/>
</dbReference>
<evidence type="ECO:0000313" key="1">
    <source>
        <dbReference type="EMBL" id="KAF1978243.1"/>
    </source>
</evidence>
<protein>
    <recommendedName>
        <fullName evidence="3">SMP-30/Gluconolactonase/LRE-like region domain-containing protein</fullName>
    </recommendedName>
</protein>
<dbReference type="PANTHER" id="PTHR42060:SF3">
    <property type="entry name" value="SMP-30_GLUCONOLACTONASE_LRE-LIKE REGION DOMAIN-CONTAINING PROTEIN"/>
    <property type="match status" value="1"/>
</dbReference>
<dbReference type="OrthoDB" id="9977941at2759"/>
<name>A0A6A5VKM8_9PLEO</name>
<proteinExistence type="predicted"/>
<dbReference type="InterPro" id="IPR011042">
    <property type="entry name" value="6-blade_b-propeller_TolB-like"/>
</dbReference>
<dbReference type="AlphaFoldDB" id="A0A6A5VKM8"/>
<dbReference type="Proteomes" id="UP000800036">
    <property type="component" value="Unassembled WGS sequence"/>
</dbReference>
<dbReference type="EMBL" id="ML976661">
    <property type="protein sequence ID" value="KAF1978243.1"/>
    <property type="molecule type" value="Genomic_DNA"/>
</dbReference>
<dbReference type="Gene3D" id="2.120.10.30">
    <property type="entry name" value="TolB, C-terminal domain"/>
    <property type="match status" value="1"/>
</dbReference>
<dbReference type="InterPro" id="IPR052998">
    <property type="entry name" value="Hetero-Diels-Alderase-like"/>
</dbReference>
<gene>
    <name evidence="1" type="ORF">BU23DRAFT_432125</name>
</gene>
<evidence type="ECO:0000313" key="2">
    <source>
        <dbReference type="Proteomes" id="UP000800036"/>
    </source>
</evidence>
<dbReference type="PANTHER" id="PTHR42060">
    <property type="entry name" value="NHL REPEAT-CONTAINING PROTEIN-RELATED"/>
    <property type="match status" value="1"/>
</dbReference>